<organism evidence="1 2">
    <name type="scientific">Streptomyces scopuliridis</name>
    <dbReference type="NCBI Taxonomy" id="452529"/>
    <lineage>
        <taxon>Bacteria</taxon>
        <taxon>Bacillati</taxon>
        <taxon>Actinomycetota</taxon>
        <taxon>Actinomycetes</taxon>
        <taxon>Kitasatosporales</taxon>
        <taxon>Streptomycetaceae</taxon>
        <taxon>Streptomyces</taxon>
    </lineage>
</organism>
<evidence type="ECO:0000313" key="1">
    <source>
        <dbReference type="EMBL" id="WSB96446.1"/>
    </source>
</evidence>
<accession>A0ACD4ZEK1</accession>
<keyword evidence="2" id="KW-1185">Reference proteome</keyword>
<protein>
    <submittedName>
        <fullName evidence="1">Siderophore-interacting protein</fullName>
    </submittedName>
</protein>
<evidence type="ECO:0000313" key="2">
    <source>
        <dbReference type="Proteomes" id="UP001348369"/>
    </source>
</evidence>
<dbReference type="Proteomes" id="UP001348369">
    <property type="component" value="Chromosome"/>
</dbReference>
<name>A0ACD4ZEK1_9ACTN</name>
<sequence length="305" mass="32660">MTDNAPQQGGGAPRALPVRTVEVTGVRRISPHMARVTFGGPSLADFTLDGPDQQVKLYFPRPGQRVPRLPEAGTDGDVMRWYGAFQAIPEEERPWTRSYTVRSHDPLRATIDIDFVLHGDGDGAGTGPATSWARRAAPGAVLGMFGPSAYFAIPVPLGTTDWLLLAGDETALPAIGTLVEALPAGARAVAYVEVVDTTEEQRFDTAGEVTVHWLHRGGAPAGRGGPLVAAVRAAEFPAGSVLAWLGGEAGAVRALRRHLVEERGLDKRSVHFSGYWRLDLAQDDAPTEEDLAEARERLSDTVDLT</sequence>
<proteinExistence type="predicted"/>
<reference evidence="1" key="1">
    <citation type="submission" date="2022-10" db="EMBL/GenBank/DDBJ databases">
        <title>The complete genomes of actinobacterial strains from the NBC collection.</title>
        <authorList>
            <person name="Joergensen T.S."/>
            <person name="Alvarez Arevalo M."/>
            <person name="Sterndorff E.B."/>
            <person name="Faurdal D."/>
            <person name="Vuksanovic O."/>
            <person name="Mourched A.-S."/>
            <person name="Charusanti P."/>
            <person name="Shaw S."/>
            <person name="Blin K."/>
            <person name="Weber T."/>
        </authorList>
    </citation>
    <scope>NUCLEOTIDE SEQUENCE</scope>
    <source>
        <strain evidence="1">NBC 01771</strain>
    </source>
</reference>
<dbReference type="EMBL" id="CP109109">
    <property type="protein sequence ID" value="WSB96446.1"/>
    <property type="molecule type" value="Genomic_DNA"/>
</dbReference>
<gene>
    <name evidence="1" type="ORF">OG835_05170</name>
</gene>